<dbReference type="PANTHER" id="PTHR37291">
    <property type="entry name" value="5-METHYLCYTOSINE-SPECIFIC RESTRICTION ENZYME B"/>
    <property type="match status" value="1"/>
</dbReference>
<dbReference type="OrthoDB" id="9781481at2"/>
<reference evidence="3" key="1">
    <citation type="submission" date="2018-08" db="EMBL/GenBank/DDBJ databases">
        <title>Mucilaginibacter sp. MYSH2.</title>
        <authorList>
            <person name="Seo T."/>
        </authorList>
    </citation>
    <scope>NUCLEOTIDE SEQUENCE [LARGE SCALE GENOMIC DNA]</scope>
    <source>
        <strain evidence="3">KIRAN</strain>
    </source>
</reference>
<accession>A0A399SI19</accession>
<name>A0A399SI19_9BACT</name>
<keyword evidence="3" id="KW-1185">Reference proteome</keyword>
<evidence type="ECO:0000313" key="3">
    <source>
        <dbReference type="Proteomes" id="UP000266005"/>
    </source>
</evidence>
<evidence type="ECO:0000259" key="1">
    <source>
        <dbReference type="SMART" id="SM00382"/>
    </source>
</evidence>
<dbReference type="InterPro" id="IPR052934">
    <property type="entry name" value="Methyl-DNA_Rec/Restrict_Enz"/>
</dbReference>
<dbReference type="GO" id="GO:0016887">
    <property type="term" value="F:ATP hydrolysis activity"/>
    <property type="evidence" value="ECO:0007669"/>
    <property type="project" value="InterPro"/>
</dbReference>
<dbReference type="InterPro" id="IPR003593">
    <property type="entry name" value="AAA+_ATPase"/>
</dbReference>
<gene>
    <name evidence="2" type="ORF">D1627_02055</name>
</gene>
<dbReference type="SMART" id="SM00382">
    <property type="entry name" value="AAA"/>
    <property type="match status" value="1"/>
</dbReference>
<dbReference type="RefSeq" id="WP_119430543.1">
    <property type="nucleotide sequence ID" value="NZ_QWGE01000001.1"/>
</dbReference>
<comment type="caution">
    <text evidence="2">The sequence shown here is derived from an EMBL/GenBank/DDBJ whole genome shotgun (WGS) entry which is preliminary data.</text>
</comment>
<dbReference type="AlphaFoldDB" id="A0A399SI19"/>
<dbReference type="Proteomes" id="UP000266005">
    <property type="component" value="Unassembled WGS sequence"/>
</dbReference>
<protein>
    <recommendedName>
        <fullName evidence="1">AAA+ ATPase domain-containing protein</fullName>
    </recommendedName>
</protein>
<feature type="domain" description="AAA+ ATPase" evidence="1">
    <location>
        <begin position="480"/>
        <end position="790"/>
    </location>
</feature>
<proteinExistence type="predicted"/>
<dbReference type="InterPro" id="IPR027417">
    <property type="entry name" value="P-loop_NTPase"/>
</dbReference>
<dbReference type="InterPro" id="IPR011704">
    <property type="entry name" value="ATPase_dyneun-rel_AAA"/>
</dbReference>
<dbReference type="PANTHER" id="PTHR37291:SF1">
    <property type="entry name" value="TYPE IV METHYL-DIRECTED RESTRICTION ENZYME ECOKMCRB SUBUNIT"/>
    <property type="match status" value="1"/>
</dbReference>
<evidence type="ECO:0000313" key="2">
    <source>
        <dbReference type="EMBL" id="RIJ42661.1"/>
    </source>
</evidence>
<dbReference type="SUPFAM" id="SSF52540">
    <property type="entry name" value="P-loop containing nucleoside triphosphate hydrolases"/>
    <property type="match status" value="2"/>
</dbReference>
<sequence>MKVWIEKKLVKGRDDRLKGEPILGKALWSATKSSSGVDIYSTMREVEPNDVILHLTDNYGITGISLAAGKFTEADGSQHSNGVGLAYMVPLKDFRILNPVVTRDKLLREENRAQLDQIRKQGKVFYNKKLELNQGAYLTESPVELSRLINSIYSTQAGQDLPYIGGLLQPQNGPSDGANLDKWEELKVTVQRINDREAVEKFFDAAGHVLSKLNLSTDDQLVYAAAFVKHRSVQLTIGGRYVTNVHRKGDSVKLGFHVPAEYLDHLRERYPSLLISNEEGGSKEKPLRWVTLEAEKLNLNDFLDAITVPAEESRQAQKVSQFRVQFAHLHNKWIIEASKGWEVRSRLFEDTAHYLVGAYWDEHSPEDQTERFVEQGIWENGYDDKFLREVSAVLEGSRIAIKSVFTREKTKPVMAIKARGRVTANPNNGKRLQVEWEKDFVPSEVGFNGGYWSTISIVDKEEHINAIWGKKESRKENMNYPLNTIFYGPPGTGKTYTTLLRAAQIIEERPVENYEEAKRIFNENLGNRIEFITFHQNYSYEDFIQGLRPDTDKDAELSFRKVDGVFKRIADRALKNLTLSEKAPEEVSKEFLFDKALEGFIEEIQDGEDNFKINETASITEVEEDAFRYTGERWKNHASGNRMKFGDLREFYKHSVNSRRDVKYLSSVSGLAKQHATYFFKVYRYVLKHLPMDTIAPARVKRQNYVIVIDEINRANISRVFGELITLIEPDKRSHGAIPLRCTLPSGEEFIVPSNLYIIGTMNTADKSIALLDIALRRRFEFEAMYPKYQFNGVELQDKEVLEKINRKIIELKGHDFQIGHAYFMEKSDSLLNKMNKKVIPLLLEYFMNDDKEVRGILQHAGMEVDDTAWPLEIKGKRD</sequence>
<dbReference type="Gene3D" id="3.40.50.300">
    <property type="entry name" value="P-loop containing nucleotide triphosphate hydrolases"/>
    <property type="match status" value="2"/>
</dbReference>
<dbReference type="EMBL" id="QWGE01000001">
    <property type="protein sequence ID" value="RIJ42661.1"/>
    <property type="molecule type" value="Genomic_DNA"/>
</dbReference>
<organism evidence="2 3">
    <name type="scientific">Pontibacter oryzae</name>
    <dbReference type="NCBI Taxonomy" id="2304593"/>
    <lineage>
        <taxon>Bacteria</taxon>
        <taxon>Pseudomonadati</taxon>
        <taxon>Bacteroidota</taxon>
        <taxon>Cytophagia</taxon>
        <taxon>Cytophagales</taxon>
        <taxon>Hymenobacteraceae</taxon>
        <taxon>Pontibacter</taxon>
    </lineage>
</organism>
<dbReference type="GO" id="GO:0005524">
    <property type="term" value="F:ATP binding"/>
    <property type="evidence" value="ECO:0007669"/>
    <property type="project" value="InterPro"/>
</dbReference>
<dbReference type="Pfam" id="PF07728">
    <property type="entry name" value="AAA_5"/>
    <property type="match status" value="1"/>
</dbReference>